<dbReference type="HOGENOM" id="CLU_2145996_0_0_1"/>
<dbReference type="Proteomes" id="UP000030676">
    <property type="component" value="Unassembled WGS sequence"/>
</dbReference>
<sequence length="112" mass="12968">MSWADERLATERPRRLRRLLDELKHGWLTLIKRKRCRSMKRARTGEPLNYRVITWDGTSSGLAVASNVVSSSRTFNEIALRVNPQIKLTPRLSEEFIAKLSNAWVFDVITTL</sequence>
<reference evidence="1" key="2">
    <citation type="submission" date="2012-05" db="EMBL/GenBank/DDBJ databases">
        <title>The Genome Annotation of Fusarium oxysporum PHW808.</title>
        <authorList>
            <consortium name="The Broad Institute Genomics Platform"/>
            <person name="Ma L.-J."/>
            <person name="Corby-Kistler H."/>
            <person name="Broz K."/>
            <person name="Gale L.R."/>
            <person name="Jonkers W."/>
            <person name="O'Donnell K."/>
            <person name="Ploetz R."/>
            <person name="Steinberg C."/>
            <person name="Schwartz D.C."/>
            <person name="VanEtten H."/>
            <person name="Zhou S."/>
            <person name="Young S.K."/>
            <person name="Zeng Q."/>
            <person name="Gargeya S."/>
            <person name="Fitzgerald M."/>
            <person name="Abouelleil A."/>
            <person name="Alvarado L."/>
            <person name="Chapman S.B."/>
            <person name="Gainer-Dewar J."/>
            <person name="Goldberg J."/>
            <person name="Griggs A."/>
            <person name="Gujja S."/>
            <person name="Hansen M."/>
            <person name="Howarth C."/>
            <person name="Imamovic A."/>
            <person name="Ireland A."/>
            <person name="Larimer J."/>
            <person name="McCowan C."/>
            <person name="Murphy C."/>
            <person name="Pearson M."/>
            <person name="Poon T.W."/>
            <person name="Priest M."/>
            <person name="Roberts A."/>
            <person name="Saif S."/>
            <person name="Shea T."/>
            <person name="Sykes S."/>
            <person name="Wortman J."/>
            <person name="Nusbaum C."/>
            <person name="Birren B."/>
        </authorList>
    </citation>
    <scope>NUCLEOTIDE SEQUENCE</scope>
    <source>
        <strain evidence="1">54008</strain>
    </source>
</reference>
<dbReference type="EMBL" id="JH658930">
    <property type="protein sequence ID" value="EXL68460.1"/>
    <property type="molecule type" value="Genomic_DNA"/>
</dbReference>
<proteinExistence type="predicted"/>
<dbReference type="AlphaFoldDB" id="X0H9D0"/>
<organism evidence="1">
    <name type="scientific">Fusarium oxysporum f. sp. conglutinans race 2 54008</name>
    <dbReference type="NCBI Taxonomy" id="1089457"/>
    <lineage>
        <taxon>Eukaryota</taxon>
        <taxon>Fungi</taxon>
        <taxon>Dikarya</taxon>
        <taxon>Ascomycota</taxon>
        <taxon>Pezizomycotina</taxon>
        <taxon>Sordariomycetes</taxon>
        <taxon>Hypocreomycetidae</taxon>
        <taxon>Hypocreales</taxon>
        <taxon>Nectriaceae</taxon>
        <taxon>Fusarium</taxon>
        <taxon>Fusarium oxysporum species complex</taxon>
    </lineage>
</organism>
<accession>X0H9D0</accession>
<gene>
    <name evidence="1" type="ORF">FOPG_15469</name>
</gene>
<name>X0H9D0_FUSOX</name>
<protein>
    <submittedName>
        <fullName evidence="1">Uncharacterized protein</fullName>
    </submittedName>
</protein>
<evidence type="ECO:0000313" key="1">
    <source>
        <dbReference type="EMBL" id="EXL68460.1"/>
    </source>
</evidence>
<reference evidence="1" key="1">
    <citation type="submission" date="2011-11" db="EMBL/GenBank/DDBJ databases">
        <title>The Genome Sequence of Fusarium oxysporum PHW808.</title>
        <authorList>
            <consortium name="The Broad Institute Genome Sequencing Platform"/>
            <person name="Ma L.-J."/>
            <person name="Gale L.R."/>
            <person name="Schwartz D.C."/>
            <person name="Zhou S."/>
            <person name="Corby-Kistler H."/>
            <person name="Young S.K."/>
            <person name="Zeng Q."/>
            <person name="Gargeya S."/>
            <person name="Fitzgerald M."/>
            <person name="Haas B."/>
            <person name="Abouelleil A."/>
            <person name="Alvarado L."/>
            <person name="Arachchi H.M."/>
            <person name="Berlin A."/>
            <person name="Brown A."/>
            <person name="Chapman S.B."/>
            <person name="Chen Z."/>
            <person name="Dunbar C."/>
            <person name="Freedman E."/>
            <person name="Gearin G."/>
            <person name="Goldberg J."/>
            <person name="Griggs A."/>
            <person name="Gujja S."/>
            <person name="Heiman D."/>
            <person name="Howarth C."/>
            <person name="Larson L."/>
            <person name="Lui A."/>
            <person name="MacDonald P.J.P."/>
            <person name="Montmayeur A."/>
            <person name="Murphy C."/>
            <person name="Neiman D."/>
            <person name="Pearson M."/>
            <person name="Priest M."/>
            <person name="Roberts A."/>
            <person name="Saif S."/>
            <person name="Shea T."/>
            <person name="Shenoy N."/>
            <person name="Sisk P."/>
            <person name="Stolte C."/>
            <person name="Sykes S."/>
            <person name="Wortman J."/>
            <person name="Nusbaum C."/>
            <person name="Birren B."/>
        </authorList>
    </citation>
    <scope>NUCLEOTIDE SEQUENCE [LARGE SCALE GENOMIC DNA]</scope>
    <source>
        <strain evidence="1">54008</strain>
    </source>
</reference>